<evidence type="ECO:0000256" key="7">
    <source>
        <dbReference type="ARBA" id="ARBA00022777"/>
    </source>
</evidence>
<comment type="subcellular location">
    <subcellularLocation>
        <location evidence="2">Membrane</location>
        <topology evidence="2">Multi-pass membrane protein</topology>
    </subcellularLocation>
</comment>
<evidence type="ECO:0000313" key="15">
    <source>
        <dbReference type="Proteomes" id="UP000639419"/>
    </source>
</evidence>
<keyword evidence="9" id="KW-1133">Transmembrane helix</keyword>
<evidence type="ECO:0000313" key="14">
    <source>
        <dbReference type="EMBL" id="NUB18995.1"/>
    </source>
</evidence>
<evidence type="ECO:0000256" key="9">
    <source>
        <dbReference type="ARBA" id="ARBA00022989"/>
    </source>
</evidence>
<dbReference type="InterPro" id="IPR003594">
    <property type="entry name" value="HATPase_dom"/>
</dbReference>
<dbReference type="PANTHER" id="PTHR42878">
    <property type="entry name" value="TWO-COMPONENT HISTIDINE KINASE"/>
    <property type="match status" value="1"/>
</dbReference>
<keyword evidence="7" id="KW-0418">Kinase</keyword>
<dbReference type="Proteomes" id="UP000639419">
    <property type="component" value="Unassembled WGS sequence"/>
</dbReference>
<reference evidence="14 15" key="1">
    <citation type="submission" date="2019-10" db="EMBL/GenBank/DDBJ databases">
        <title>Genome sequence of Azospirillum formosense CC-Nfb-7.</title>
        <authorList>
            <person name="Ambrosini A."/>
            <person name="Sant'Anna F.H."/>
            <person name="Cassan F.D."/>
            <person name="Souza E.M."/>
            <person name="Passaglia L.M.P."/>
        </authorList>
    </citation>
    <scope>NUCLEOTIDE SEQUENCE [LARGE SCALE GENOMIC DNA]</scope>
    <source>
        <strain evidence="14 15">CC-NFb-7</strain>
    </source>
</reference>
<dbReference type="InterPro" id="IPR036890">
    <property type="entry name" value="HATPase_C_sf"/>
</dbReference>
<evidence type="ECO:0000256" key="8">
    <source>
        <dbReference type="ARBA" id="ARBA00022840"/>
    </source>
</evidence>
<evidence type="ECO:0000256" key="1">
    <source>
        <dbReference type="ARBA" id="ARBA00000085"/>
    </source>
</evidence>
<dbReference type="InterPro" id="IPR013767">
    <property type="entry name" value="PAS_fold"/>
</dbReference>
<keyword evidence="4" id="KW-0808">Transferase</keyword>
<dbReference type="SUPFAM" id="SSF55874">
    <property type="entry name" value="ATPase domain of HSP90 chaperone/DNA topoisomerase II/histidine kinase"/>
    <property type="match status" value="1"/>
</dbReference>
<dbReference type="InterPro" id="IPR003661">
    <property type="entry name" value="HisK_dim/P_dom"/>
</dbReference>
<dbReference type="Pfam" id="PF02518">
    <property type="entry name" value="HATPase_c"/>
    <property type="match status" value="1"/>
</dbReference>
<evidence type="ECO:0000256" key="4">
    <source>
        <dbReference type="ARBA" id="ARBA00022679"/>
    </source>
</evidence>
<dbReference type="CDD" id="cd00075">
    <property type="entry name" value="HATPase"/>
    <property type="match status" value="1"/>
</dbReference>
<evidence type="ECO:0000256" key="6">
    <source>
        <dbReference type="ARBA" id="ARBA00022741"/>
    </source>
</evidence>
<feature type="domain" description="PAS" evidence="13">
    <location>
        <begin position="26"/>
        <end position="93"/>
    </location>
</feature>
<dbReference type="InterPro" id="IPR036097">
    <property type="entry name" value="HisK_dim/P_sf"/>
</dbReference>
<evidence type="ECO:0000259" key="12">
    <source>
        <dbReference type="PROSITE" id="PS50109"/>
    </source>
</evidence>
<evidence type="ECO:0000256" key="11">
    <source>
        <dbReference type="ARBA" id="ARBA00023136"/>
    </source>
</evidence>
<evidence type="ECO:0000259" key="13">
    <source>
        <dbReference type="PROSITE" id="PS50112"/>
    </source>
</evidence>
<dbReference type="SMART" id="SM00091">
    <property type="entry name" value="PAS"/>
    <property type="match status" value="1"/>
</dbReference>
<name>A0ABX2KXQ0_9PROT</name>
<evidence type="ECO:0000256" key="2">
    <source>
        <dbReference type="ARBA" id="ARBA00004141"/>
    </source>
</evidence>
<accession>A0ABX2KXQ0</accession>
<dbReference type="InterPro" id="IPR005467">
    <property type="entry name" value="His_kinase_dom"/>
</dbReference>
<keyword evidence="15" id="KW-1185">Reference proteome</keyword>
<dbReference type="CDD" id="cd00130">
    <property type="entry name" value="PAS"/>
    <property type="match status" value="1"/>
</dbReference>
<gene>
    <name evidence="14" type="ORF">GBZ26_07180</name>
</gene>
<proteinExistence type="predicted"/>
<dbReference type="SMART" id="SM00388">
    <property type="entry name" value="HisKA"/>
    <property type="match status" value="1"/>
</dbReference>
<protein>
    <recommendedName>
        <fullName evidence="3">histidine kinase</fullName>
        <ecNumber evidence="3">2.7.13.3</ecNumber>
    </recommendedName>
</protein>
<dbReference type="Gene3D" id="3.30.450.20">
    <property type="entry name" value="PAS domain"/>
    <property type="match status" value="1"/>
</dbReference>
<keyword evidence="5" id="KW-0812">Transmembrane</keyword>
<evidence type="ECO:0000256" key="3">
    <source>
        <dbReference type="ARBA" id="ARBA00012438"/>
    </source>
</evidence>
<keyword evidence="6" id="KW-0547">Nucleotide-binding</keyword>
<keyword evidence="10" id="KW-0902">Two-component regulatory system</keyword>
<keyword evidence="8" id="KW-0067">ATP-binding</keyword>
<dbReference type="EMBL" id="WHOR01000034">
    <property type="protein sequence ID" value="NUB18995.1"/>
    <property type="molecule type" value="Genomic_DNA"/>
</dbReference>
<dbReference type="Gene3D" id="3.30.565.10">
    <property type="entry name" value="Histidine kinase-like ATPase, C-terminal domain"/>
    <property type="match status" value="1"/>
</dbReference>
<dbReference type="InterPro" id="IPR000014">
    <property type="entry name" value="PAS"/>
</dbReference>
<evidence type="ECO:0000256" key="5">
    <source>
        <dbReference type="ARBA" id="ARBA00022692"/>
    </source>
</evidence>
<dbReference type="PROSITE" id="PS50112">
    <property type="entry name" value="PAS"/>
    <property type="match status" value="1"/>
</dbReference>
<keyword evidence="11" id="KW-0472">Membrane</keyword>
<dbReference type="PANTHER" id="PTHR42878:SF7">
    <property type="entry name" value="SENSOR HISTIDINE KINASE GLRK"/>
    <property type="match status" value="1"/>
</dbReference>
<comment type="caution">
    <text evidence="14">The sequence shown here is derived from an EMBL/GenBank/DDBJ whole genome shotgun (WGS) entry which is preliminary data.</text>
</comment>
<dbReference type="NCBIfam" id="TIGR00229">
    <property type="entry name" value="sensory_box"/>
    <property type="match status" value="1"/>
</dbReference>
<dbReference type="SMART" id="SM00387">
    <property type="entry name" value="HATPase_c"/>
    <property type="match status" value="1"/>
</dbReference>
<dbReference type="Gene3D" id="1.10.287.130">
    <property type="match status" value="1"/>
</dbReference>
<evidence type="ECO:0000256" key="10">
    <source>
        <dbReference type="ARBA" id="ARBA00023012"/>
    </source>
</evidence>
<dbReference type="InterPro" id="IPR035965">
    <property type="entry name" value="PAS-like_dom_sf"/>
</dbReference>
<dbReference type="PROSITE" id="PS50109">
    <property type="entry name" value="HIS_KIN"/>
    <property type="match status" value="1"/>
</dbReference>
<dbReference type="EC" id="2.7.13.3" evidence="3"/>
<dbReference type="InterPro" id="IPR050351">
    <property type="entry name" value="BphY/WalK/GraS-like"/>
</dbReference>
<dbReference type="CDD" id="cd00082">
    <property type="entry name" value="HisKA"/>
    <property type="match status" value="1"/>
</dbReference>
<dbReference type="SUPFAM" id="SSF47384">
    <property type="entry name" value="Homodimeric domain of signal transducing histidine kinase"/>
    <property type="match status" value="1"/>
</dbReference>
<dbReference type="SUPFAM" id="SSF55785">
    <property type="entry name" value="PYP-like sensor domain (PAS domain)"/>
    <property type="match status" value="1"/>
</dbReference>
<organism evidence="14 15">
    <name type="scientific">Azospirillum formosense</name>
    <dbReference type="NCBI Taxonomy" id="861533"/>
    <lineage>
        <taxon>Bacteria</taxon>
        <taxon>Pseudomonadati</taxon>
        <taxon>Pseudomonadota</taxon>
        <taxon>Alphaproteobacteria</taxon>
        <taxon>Rhodospirillales</taxon>
        <taxon>Azospirillaceae</taxon>
        <taxon>Azospirillum</taxon>
    </lineage>
</organism>
<sequence>MMTGGVMLALLSKARRPAVDWDRLSRRILDQSAQACWMLDRELVTVAVNPALCALLGYRAGELVGTHLLAYVAEESRSVLERHAAIRDLAPHRSYDVTLIRSDGTPLRVIFNDSRLDGDADSDGGPAPGFCIFVTDITRRSEEETQRAQRVDQLADAVARMNRFLGQICQELKDPLSAILGATQMISSDVGSPDPAGGRPSQGAAQLGAYAALCSDAGRQMMRTIENLSLWSRLQLNQVPMDLRVYDLGGLLQDVLEEVEPRARARDILVVNRIVAIPVLSDLSALSTVLRHLIENAVRFSPSGSIVMLSAAVADGRVTLRVQDNGLGIPEDLQPHLFRIDPHHAAPGADGEVGSGLGLLICKALVERMGGGIRVFSKPGGGTAVTVTLTPGGGDGL</sequence>
<feature type="domain" description="Histidine kinase" evidence="12">
    <location>
        <begin position="167"/>
        <end position="393"/>
    </location>
</feature>
<dbReference type="Pfam" id="PF00989">
    <property type="entry name" value="PAS"/>
    <property type="match status" value="1"/>
</dbReference>
<comment type="catalytic activity">
    <reaction evidence="1">
        <text>ATP + protein L-histidine = ADP + protein N-phospho-L-histidine.</text>
        <dbReference type="EC" id="2.7.13.3"/>
    </reaction>
</comment>